<dbReference type="EMBL" id="MCGN01000008">
    <property type="protein sequence ID" value="ORY93927.1"/>
    <property type="molecule type" value="Genomic_DNA"/>
</dbReference>
<keyword evidence="1" id="KW-1133">Transmembrane helix</keyword>
<dbReference type="AlphaFoldDB" id="A0A1X2H6A9"/>
<keyword evidence="3" id="KW-1185">Reference proteome</keyword>
<proteinExistence type="predicted"/>
<sequence>MRCRLIGPHRIVDESFQDEGSGKRFILLHTHIAFGVILMLGFKISDQKVKIR</sequence>
<accession>A0A1X2H6A9</accession>
<dbReference type="Proteomes" id="UP000242180">
    <property type="component" value="Unassembled WGS sequence"/>
</dbReference>
<evidence type="ECO:0000256" key="1">
    <source>
        <dbReference type="SAM" id="Phobius"/>
    </source>
</evidence>
<organism evidence="2 3">
    <name type="scientific">Syncephalastrum racemosum</name>
    <name type="common">Filamentous fungus</name>
    <dbReference type="NCBI Taxonomy" id="13706"/>
    <lineage>
        <taxon>Eukaryota</taxon>
        <taxon>Fungi</taxon>
        <taxon>Fungi incertae sedis</taxon>
        <taxon>Mucoromycota</taxon>
        <taxon>Mucoromycotina</taxon>
        <taxon>Mucoromycetes</taxon>
        <taxon>Mucorales</taxon>
        <taxon>Syncephalastraceae</taxon>
        <taxon>Syncephalastrum</taxon>
    </lineage>
</organism>
<reference evidence="2 3" key="1">
    <citation type="submission" date="2016-07" db="EMBL/GenBank/DDBJ databases">
        <title>Pervasive Adenine N6-methylation of Active Genes in Fungi.</title>
        <authorList>
            <consortium name="DOE Joint Genome Institute"/>
            <person name="Mondo S.J."/>
            <person name="Dannebaum R.O."/>
            <person name="Kuo R.C."/>
            <person name="Labutti K."/>
            <person name="Haridas S."/>
            <person name="Kuo A."/>
            <person name="Salamov A."/>
            <person name="Ahrendt S.R."/>
            <person name="Lipzen A."/>
            <person name="Sullivan W."/>
            <person name="Andreopoulos W.B."/>
            <person name="Clum A."/>
            <person name="Lindquist E."/>
            <person name="Daum C."/>
            <person name="Ramamoorthy G.K."/>
            <person name="Gryganskyi A."/>
            <person name="Culley D."/>
            <person name="Magnuson J.K."/>
            <person name="James T.Y."/>
            <person name="O'Malley M.A."/>
            <person name="Stajich J.E."/>
            <person name="Spatafora J.W."/>
            <person name="Visel A."/>
            <person name="Grigoriev I.V."/>
        </authorList>
    </citation>
    <scope>NUCLEOTIDE SEQUENCE [LARGE SCALE GENOMIC DNA]</scope>
    <source>
        <strain evidence="2 3">NRRL 2496</strain>
    </source>
</reference>
<evidence type="ECO:0000313" key="2">
    <source>
        <dbReference type="EMBL" id="ORY93927.1"/>
    </source>
</evidence>
<comment type="caution">
    <text evidence="2">The sequence shown here is derived from an EMBL/GenBank/DDBJ whole genome shotgun (WGS) entry which is preliminary data.</text>
</comment>
<keyword evidence="1" id="KW-0472">Membrane</keyword>
<gene>
    <name evidence="2" type="ORF">BCR43DRAFT_495570</name>
</gene>
<dbReference type="InParanoid" id="A0A1X2H6A9"/>
<protein>
    <submittedName>
        <fullName evidence="2">Uncharacterized protein</fullName>
    </submittedName>
</protein>
<name>A0A1X2H6A9_SYNRA</name>
<evidence type="ECO:0000313" key="3">
    <source>
        <dbReference type="Proteomes" id="UP000242180"/>
    </source>
</evidence>
<feature type="transmembrane region" description="Helical" evidence="1">
    <location>
        <begin position="25"/>
        <end position="42"/>
    </location>
</feature>
<keyword evidence="1" id="KW-0812">Transmembrane</keyword>